<feature type="domain" description="Radical SAM core" evidence="8">
    <location>
        <begin position="9"/>
        <end position="220"/>
    </location>
</feature>
<dbReference type="CDD" id="cd01335">
    <property type="entry name" value="Radical_SAM"/>
    <property type="match status" value="1"/>
</dbReference>
<dbReference type="SFLD" id="SFLDG01386">
    <property type="entry name" value="main_SPASM_domain-containing"/>
    <property type="match status" value="1"/>
</dbReference>
<dbReference type="RefSeq" id="WP_120243206.1">
    <property type="nucleotide sequence ID" value="NZ_RAPO01000001.1"/>
</dbReference>
<keyword evidence="6" id="KW-0411">Iron-sulfur</keyword>
<dbReference type="InterPro" id="IPR013785">
    <property type="entry name" value="Aldolase_TIM"/>
</dbReference>
<evidence type="ECO:0000256" key="2">
    <source>
        <dbReference type="ARBA" id="ARBA00022485"/>
    </source>
</evidence>
<evidence type="ECO:0000313" key="10">
    <source>
        <dbReference type="Proteomes" id="UP000283805"/>
    </source>
</evidence>
<feature type="region of interest" description="Disordered" evidence="7">
    <location>
        <begin position="239"/>
        <end position="274"/>
    </location>
</feature>
<dbReference type="SFLD" id="SFLDS00029">
    <property type="entry name" value="Radical_SAM"/>
    <property type="match status" value="1"/>
</dbReference>
<dbReference type="Pfam" id="PF04055">
    <property type="entry name" value="Radical_SAM"/>
    <property type="match status" value="1"/>
</dbReference>
<dbReference type="GO" id="GO:0003824">
    <property type="term" value="F:catalytic activity"/>
    <property type="evidence" value="ECO:0007669"/>
    <property type="project" value="InterPro"/>
</dbReference>
<dbReference type="SUPFAM" id="SSF102114">
    <property type="entry name" value="Radical SAM enzymes"/>
    <property type="match status" value="1"/>
</dbReference>
<keyword evidence="10" id="KW-1185">Reference proteome</keyword>
<dbReference type="InterPro" id="IPR007197">
    <property type="entry name" value="rSAM"/>
</dbReference>
<evidence type="ECO:0000256" key="3">
    <source>
        <dbReference type="ARBA" id="ARBA00022691"/>
    </source>
</evidence>
<dbReference type="GO" id="GO:0046872">
    <property type="term" value="F:metal ion binding"/>
    <property type="evidence" value="ECO:0007669"/>
    <property type="project" value="UniProtKB-KW"/>
</dbReference>
<dbReference type="PIRSF" id="PIRSF037420">
    <property type="entry name" value="PQQ_syn_pqqE"/>
    <property type="match status" value="1"/>
</dbReference>
<dbReference type="OrthoDB" id="30736at2157"/>
<dbReference type="NCBIfam" id="TIGR04053">
    <property type="entry name" value="TIGR04053 family radical SAM/SPASM domain-containing protein"/>
    <property type="match status" value="1"/>
</dbReference>
<dbReference type="EMBL" id="RAPO01000001">
    <property type="protein sequence ID" value="RKD97702.1"/>
    <property type="molecule type" value="Genomic_DNA"/>
</dbReference>
<feature type="compositionally biased region" description="Gly residues" evidence="7">
    <location>
        <begin position="245"/>
        <end position="260"/>
    </location>
</feature>
<dbReference type="InterPro" id="IPR006638">
    <property type="entry name" value="Elp3/MiaA/NifB-like_rSAM"/>
</dbReference>
<dbReference type="AlphaFoldDB" id="A0A3R7HZL7"/>
<comment type="cofactor">
    <cofactor evidence="1">
        <name>[4Fe-4S] cluster</name>
        <dbReference type="ChEBI" id="CHEBI:49883"/>
    </cofactor>
</comment>
<organism evidence="9 10">
    <name type="scientific">Halopiger aswanensis</name>
    <dbReference type="NCBI Taxonomy" id="148449"/>
    <lineage>
        <taxon>Archaea</taxon>
        <taxon>Methanobacteriati</taxon>
        <taxon>Methanobacteriota</taxon>
        <taxon>Stenosarchaea group</taxon>
        <taxon>Halobacteria</taxon>
        <taxon>Halobacteriales</taxon>
        <taxon>Natrialbaceae</taxon>
        <taxon>Halopiger</taxon>
    </lineage>
</organism>
<dbReference type="SMART" id="SM00729">
    <property type="entry name" value="Elp3"/>
    <property type="match status" value="1"/>
</dbReference>
<dbReference type="SFLD" id="SFLDG01067">
    <property type="entry name" value="SPASM/twitch_domain_containing"/>
    <property type="match status" value="1"/>
</dbReference>
<dbReference type="GO" id="GO:0051539">
    <property type="term" value="F:4 iron, 4 sulfur cluster binding"/>
    <property type="evidence" value="ECO:0007669"/>
    <property type="project" value="UniProtKB-KW"/>
</dbReference>
<protein>
    <submittedName>
        <fullName evidence="9">Radical SAM protein</fullName>
    </submittedName>
</protein>
<reference evidence="9 10" key="1">
    <citation type="submission" date="2018-09" db="EMBL/GenBank/DDBJ databases">
        <title>Genomic Encyclopedia of Archaeal and Bacterial Type Strains, Phase II (KMG-II): from individual species to whole genera.</title>
        <authorList>
            <person name="Goeker M."/>
        </authorList>
    </citation>
    <scope>NUCLEOTIDE SEQUENCE [LARGE SCALE GENOMIC DNA]</scope>
    <source>
        <strain evidence="9 10">DSM 13151</strain>
    </source>
</reference>
<comment type="caution">
    <text evidence="9">The sequence shown here is derived from an EMBL/GenBank/DDBJ whole genome shotgun (WGS) entry which is preliminary data.</text>
</comment>
<evidence type="ECO:0000259" key="8">
    <source>
        <dbReference type="PROSITE" id="PS51918"/>
    </source>
</evidence>
<evidence type="ECO:0000313" key="9">
    <source>
        <dbReference type="EMBL" id="RKD97702.1"/>
    </source>
</evidence>
<dbReference type="PANTHER" id="PTHR11228">
    <property type="entry name" value="RADICAL SAM DOMAIN PROTEIN"/>
    <property type="match status" value="1"/>
</dbReference>
<evidence type="ECO:0000256" key="1">
    <source>
        <dbReference type="ARBA" id="ARBA00001966"/>
    </source>
</evidence>
<keyword evidence="3" id="KW-0949">S-adenosyl-L-methionine</keyword>
<keyword evidence="2" id="KW-0004">4Fe-4S</keyword>
<evidence type="ECO:0000256" key="4">
    <source>
        <dbReference type="ARBA" id="ARBA00022723"/>
    </source>
</evidence>
<dbReference type="InterPro" id="IPR017200">
    <property type="entry name" value="PqqE-like"/>
</dbReference>
<sequence>MRPGHVDTSERPFVLIWEVTQACALACDHCRADAQEKRHPDELSTAEGKRLLEDAAEFGEGQLVVLSGGDPLVRDDIEELVDYGTDLGLRMTITPSGTHSLTADRIEALADAGLKRMAVSFDGASAGTHDEFRGEDGSFEETVRAVEDARAAGLPVQVNTTVCRQTVGELPEIRDLLRDLGAVLWSVFFLVPVGRGRVLEPIDPDEADAVMGWLNDVSDEEPFGVKTTEAPQYRRVAMQRATDGSSGGGRPGPGSGTGPGPGGPKSDDGDGIGRRTGIIAGDGFAFVSHTGEVFPSGFLPESAGNVRDEPLPDVYRDSALFQSLRDRDNLEGKCGSCPYRHVCGGSRSRAYAHTGNPLASDPLCPYVPDAYDGPLPWEDASTLERQASGD</sequence>
<dbReference type="InterPro" id="IPR050377">
    <property type="entry name" value="Radical_SAM_PqqE_MftC-like"/>
</dbReference>
<accession>A0A3R7HZL7</accession>
<dbReference type="Gene3D" id="3.20.20.70">
    <property type="entry name" value="Aldolase class I"/>
    <property type="match status" value="2"/>
</dbReference>
<keyword evidence="4" id="KW-0479">Metal-binding</keyword>
<proteinExistence type="predicted"/>
<gene>
    <name evidence="9" type="ORF">ATJ93_0693</name>
</gene>
<dbReference type="CDD" id="cd21123">
    <property type="entry name" value="SPASM_MftC-like"/>
    <property type="match status" value="1"/>
</dbReference>
<evidence type="ECO:0000256" key="6">
    <source>
        <dbReference type="ARBA" id="ARBA00023014"/>
    </source>
</evidence>
<keyword evidence="5" id="KW-0408">Iron</keyword>
<dbReference type="InterPro" id="IPR058240">
    <property type="entry name" value="rSAM_sf"/>
</dbReference>
<evidence type="ECO:0000256" key="7">
    <source>
        <dbReference type="SAM" id="MobiDB-lite"/>
    </source>
</evidence>
<dbReference type="PANTHER" id="PTHR11228:SF34">
    <property type="entry name" value="TUNGSTEN-CONTAINING ALDEHYDE FERREDOXIN OXIDOREDUCTASE COFACTOR MODIFYING PROTEIN"/>
    <property type="match status" value="1"/>
</dbReference>
<name>A0A3R7HZL7_9EURY</name>
<dbReference type="Proteomes" id="UP000283805">
    <property type="component" value="Unassembled WGS sequence"/>
</dbReference>
<evidence type="ECO:0000256" key="5">
    <source>
        <dbReference type="ARBA" id="ARBA00023004"/>
    </source>
</evidence>
<dbReference type="PROSITE" id="PS51918">
    <property type="entry name" value="RADICAL_SAM"/>
    <property type="match status" value="1"/>
</dbReference>